<dbReference type="AlphaFoldDB" id="A0A540R8W9"/>
<dbReference type="InterPro" id="IPR001647">
    <property type="entry name" value="HTH_TetR"/>
</dbReference>
<dbReference type="Pfam" id="PF17932">
    <property type="entry name" value="TetR_C_24"/>
    <property type="match status" value="1"/>
</dbReference>
<reference evidence="4 5" key="1">
    <citation type="submission" date="2019-06" db="EMBL/GenBank/DDBJ databases">
        <title>Draft genome of C. phoceense Strain 272.</title>
        <authorList>
            <person name="Pacheco L.G.C."/>
            <person name="Barberis C.M."/>
            <person name="Almuzara M.N."/>
            <person name="Traglia G.M."/>
            <person name="Santos C.S."/>
            <person name="Rocha D.J.P.G."/>
            <person name="Aguiar E.R.G.R."/>
            <person name="Vay C.A."/>
        </authorList>
    </citation>
    <scope>NUCLEOTIDE SEQUENCE [LARGE SCALE GENOMIC DNA]</scope>
    <source>
        <strain evidence="4 5">272</strain>
    </source>
</reference>
<accession>A0A540R8W9</accession>
<protein>
    <submittedName>
        <fullName evidence="4">TetR/AcrR family transcriptional regulator</fullName>
    </submittedName>
</protein>
<dbReference type="GO" id="GO:0003700">
    <property type="term" value="F:DNA-binding transcription factor activity"/>
    <property type="evidence" value="ECO:0007669"/>
    <property type="project" value="TreeGrafter"/>
</dbReference>
<dbReference type="SUPFAM" id="SSF46689">
    <property type="entry name" value="Homeodomain-like"/>
    <property type="match status" value="1"/>
</dbReference>
<keyword evidence="5" id="KW-1185">Reference proteome</keyword>
<organism evidence="4 5">
    <name type="scientific">Corynebacterium phoceense</name>
    <dbReference type="NCBI Taxonomy" id="1686286"/>
    <lineage>
        <taxon>Bacteria</taxon>
        <taxon>Bacillati</taxon>
        <taxon>Actinomycetota</taxon>
        <taxon>Actinomycetes</taxon>
        <taxon>Mycobacteriales</taxon>
        <taxon>Corynebacteriaceae</taxon>
        <taxon>Corynebacterium</taxon>
    </lineage>
</organism>
<gene>
    <name evidence="4" type="ORF">EJK80_03405</name>
</gene>
<dbReference type="SUPFAM" id="SSF48498">
    <property type="entry name" value="Tetracyclin repressor-like, C-terminal domain"/>
    <property type="match status" value="1"/>
</dbReference>
<sequence>MANQKRRDQISAAALALFDERGYHATGMEDIAKAVGMRASSLYNHFHSKQEVLADISITAMEDMLRANAAALASITGPRERLAETMRTHIVYHTTQAMRVRVLTAHISSLEEPSHSIVLQARRDYVARWMTVVNEGVTEGIFSAPDVKIACWALIDMGLGVANWYSPEGAYSPEQLGEMYAQFALRQLETP</sequence>
<dbReference type="PANTHER" id="PTHR30055:SF200">
    <property type="entry name" value="HTH-TYPE TRANSCRIPTIONAL REPRESSOR BDCR"/>
    <property type="match status" value="1"/>
</dbReference>
<dbReference type="EMBL" id="VHIR01000003">
    <property type="protein sequence ID" value="TQE44191.1"/>
    <property type="molecule type" value="Genomic_DNA"/>
</dbReference>
<comment type="caution">
    <text evidence="4">The sequence shown here is derived from an EMBL/GenBank/DDBJ whole genome shotgun (WGS) entry which is preliminary data.</text>
</comment>
<dbReference type="Proteomes" id="UP000318080">
    <property type="component" value="Unassembled WGS sequence"/>
</dbReference>
<evidence type="ECO:0000259" key="3">
    <source>
        <dbReference type="PROSITE" id="PS50977"/>
    </source>
</evidence>
<evidence type="ECO:0000256" key="2">
    <source>
        <dbReference type="PROSITE-ProRule" id="PRU00335"/>
    </source>
</evidence>
<dbReference type="GO" id="GO:0000976">
    <property type="term" value="F:transcription cis-regulatory region binding"/>
    <property type="evidence" value="ECO:0007669"/>
    <property type="project" value="TreeGrafter"/>
</dbReference>
<dbReference type="Pfam" id="PF00440">
    <property type="entry name" value="TetR_N"/>
    <property type="match status" value="1"/>
</dbReference>
<dbReference type="PRINTS" id="PR00455">
    <property type="entry name" value="HTHTETR"/>
</dbReference>
<evidence type="ECO:0000256" key="1">
    <source>
        <dbReference type="ARBA" id="ARBA00023125"/>
    </source>
</evidence>
<name>A0A540R8W9_9CORY</name>
<evidence type="ECO:0000313" key="5">
    <source>
        <dbReference type="Proteomes" id="UP000318080"/>
    </source>
</evidence>
<keyword evidence="1 2" id="KW-0238">DNA-binding</keyword>
<dbReference type="PROSITE" id="PS50977">
    <property type="entry name" value="HTH_TETR_2"/>
    <property type="match status" value="1"/>
</dbReference>
<feature type="domain" description="HTH tetR-type" evidence="3">
    <location>
        <begin position="4"/>
        <end position="64"/>
    </location>
</feature>
<dbReference type="InterPro" id="IPR036271">
    <property type="entry name" value="Tet_transcr_reg_TetR-rel_C_sf"/>
</dbReference>
<dbReference type="InterPro" id="IPR041490">
    <property type="entry name" value="KstR2_TetR_C"/>
</dbReference>
<dbReference type="InterPro" id="IPR009057">
    <property type="entry name" value="Homeodomain-like_sf"/>
</dbReference>
<dbReference type="STRING" id="1686286.GCA_900092335_00886"/>
<evidence type="ECO:0000313" key="4">
    <source>
        <dbReference type="EMBL" id="TQE44191.1"/>
    </source>
</evidence>
<proteinExistence type="predicted"/>
<dbReference type="Gene3D" id="1.10.357.10">
    <property type="entry name" value="Tetracycline Repressor, domain 2"/>
    <property type="match status" value="1"/>
</dbReference>
<dbReference type="PANTHER" id="PTHR30055">
    <property type="entry name" value="HTH-TYPE TRANSCRIPTIONAL REGULATOR RUTR"/>
    <property type="match status" value="1"/>
</dbReference>
<feature type="DNA-binding region" description="H-T-H motif" evidence="2">
    <location>
        <begin position="27"/>
        <end position="46"/>
    </location>
</feature>
<dbReference type="RefSeq" id="WP_141628624.1">
    <property type="nucleotide sequence ID" value="NZ_VHIR01000003.1"/>
</dbReference>
<dbReference type="InterPro" id="IPR050109">
    <property type="entry name" value="HTH-type_TetR-like_transc_reg"/>
</dbReference>